<keyword evidence="4 6" id="KW-1133">Transmembrane helix</keyword>
<accession>A0ABW4HR39</accession>
<dbReference type="EMBL" id="JBHUDE010000046">
    <property type="protein sequence ID" value="MFD1608078.1"/>
    <property type="molecule type" value="Genomic_DNA"/>
</dbReference>
<gene>
    <name evidence="8" type="ORF">ACFSBH_10470</name>
</gene>
<evidence type="ECO:0000313" key="9">
    <source>
        <dbReference type="Proteomes" id="UP001597221"/>
    </source>
</evidence>
<evidence type="ECO:0000256" key="5">
    <source>
        <dbReference type="ARBA" id="ARBA00023136"/>
    </source>
</evidence>
<dbReference type="Pfam" id="PF23750">
    <property type="entry name" value="RsgI_M"/>
    <property type="match status" value="1"/>
</dbReference>
<evidence type="ECO:0000256" key="4">
    <source>
        <dbReference type="ARBA" id="ARBA00022989"/>
    </source>
</evidence>
<dbReference type="PROSITE" id="PS51849">
    <property type="entry name" value="RSGI_N"/>
    <property type="match status" value="1"/>
</dbReference>
<keyword evidence="5 6" id="KW-0472">Membrane</keyword>
<keyword evidence="3 6" id="KW-0812">Transmembrane</keyword>
<dbReference type="Pfam" id="PF12791">
    <property type="entry name" value="RsgI_N"/>
    <property type="match status" value="1"/>
</dbReference>
<evidence type="ECO:0000256" key="1">
    <source>
        <dbReference type="ARBA" id="ARBA00004162"/>
    </source>
</evidence>
<evidence type="ECO:0000256" key="3">
    <source>
        <dbReference type="ARBA" id="ARBA00022692"/>
    </source>
</evidence>
<feature type="transmembrane region" description="Helical" evidence="6">
    <location>
        <begin position="60"/>
        <end position="78"/>
    </location>
</feature>
<reference evidence="9" key="1">
    <citation type="journal article" date="2019" name="Int. J. Syst. Evol. Microbiol.">
        <title>The Global Catalogue of Microorganisms (GCM) 10K type strain sequencing project: providing services to taxonomists for standard genome sequencing and annotation.</title>
        <authorList>
            <consortium name="The Broad Institute Genomics Platform"/>
            <consortium name="The Broad Institute Genome Sequencing Center for Infectious Disease"/>
            <person name="Wu L."/>
            <person name="Ma J."/>
        </authorList>
    </citation>
    <scope>NUCLEOTIDE SEQUENCE [LARGE SCALE GENOMIC DNA]</scope>
    <source>
        <strain evidence="9">CGMCC 1.12376</strain>
    </source>
</reference>
<dbReference type="InterPro" id="IPR024449">
    <property type="entry name" value="Anti-sigma_RsgI_N"/>
</dbReference>
<dbReference type="RefSeq" id="WP_251512107.1">
    <property type="nucleotide sequence ID" value="NZ_JAMBON010000004.1"/>
</dbReference>
<sequence>MKKGIIMEVRSKYVIVLTADGSFEKAVVADHDATIGKEVRYEPYVSRPQFPSKFSIQAKFLVIATVLAFFIVTTINLIEDTETYAYVNVEINPSFEIKVNRDLEVHEVTALNKEAEPLARELNQSEKTLKEMLNDIISSCESEEMIKQGKRALIGVSYADHQEGGITNSIKEYFQSYNTDWQVVTFRVPGEVREQAVENRTSMNKQFASIIQSGDEKILENIGIDEEKREMIHAFYDTTTKPKEMIIEVDIN</sequence>
<protein>
    <recommendedName>
        <fullName evidence="7">RsgI N-terminal anti-sigma domain-containing protein</fullName>
    </recommendedName>
</protein>
<comment type="caution">
    <text evidence="8">The sequence shown here is derived from an EMBL/GenBank/DDBJ whole genome shotgun (WGS) entry which is preliminary data.</text>
</comment>
<organism evidence="8 9">
    <name type="scientific">Oceanobacillus luteolus</name>
    <dbReference type="NCBI Taxonomy" id="1274358"/>
    <lineage>
        <taxon>Bacteria</taxon>
        <taxon>Bacillati</taxon>
        <taxon>Bacillota</taxon>
        <taxon>Bacilli</taxon>
        <taxon>Bacillales</taxon>
        <taxon>Bacillaceae</taxon>
        <taxon>Oceanobacillus</taxon>
    </lineage>
</organism>
<keyword evidence="9" id="KW-1185">Reference proteome</keyword>
<comment type="subcellular location">
    <subcellularLocation>
        <location evidence="1">Cell membrane</location>
        <topology evidence="1">Single-pass membrane protein</topology>
    </subcellularLocation>
</comment>
<evidence type="ECO:0000256" key="2">
    <source>
        <dbReference type="ARBA" id="ARBA00022475"/>
    </source>
</evidence>
<proteinExistence type="predicted"/>
<evidence type="ECO:0000313" key="8">
    <source>
        <dbReference type="EMBL" id="MFD1608078.1"/>
    </source>
</evidence>
<evidence type="ECO:0000259" key="7">
    <source>
        <dbReference type="PROSITE" id="PS51849"/>
    </source>
</evidence>
<dbReference type="Proteomes" id="UP001597221">
    <property type="component" value="Unassembled WGS sequence"/>
</dbReference>
<keyword evidence="2" id="KW-1003">Cell membrane</keyword>
<feature type="domain" description="RsgI N-terminal anti-sigma" evidence="7">
    <location>
        <begin position="2"/>
        <end position="50"/>
    </location>
</feature>
<dbReference type="InterPro" id="IPR055431">
    <property type="entry name" value="RsgI_M"/>
</dbReference>
<evidence type="ECO:0000256" key="6">
    <source>
        <dbReference type="SAM" id="Phobius"/>
    </source>
</evidence>
<name>A0ABW4HR39_9BACI</name>